<dbReference type="EMBL" id="MLJW01000021">
    <property type="protein sequence ID" value="OIR10971.1"/>
    <property type="molecule type" value="Genomic_DNA"/>
</dbReference>
<sequence length="295" mass="30698">MKSASSALIAYLGSNSQLVFADLYTFTLSAGANVSGGAFNGSGVVVRYADFDADVVYNGNTFKHGDLVLTRDKVGCKMGLTVDQIKITAAPLASSVINGVPFLKAATMGMLDGARLQLDRVFFQSGAVVGGYLNFSGIVGDVNATRSSAEITVNSDIFLLNINMPRNLYMPTCQHTLFDADCALVKSAFANAGTAQAGSSATQVVCAGMNSSQAYFDAGTITFTGGAYNGVSRTVRNYSGGAFQLLLPLPGAPAVGDTFNAYPGCAKTSGVCTNKFNNVANFKGFELIPLPETLL</sequence>
<dbReference type="Pfam" id="PF09931">
    <property type="entry name" value="Phage_phiJL001_Gp84_N"/>
    <property type="match status" value="1"/>
</dbReference>
<evidence type="ECO:0000259" key="1">
    <source>
        <dbReference type="Pfam" id="PF09356"/>
    </source>
</evidence>
<dbReference type="NCBIfam" id="TIGR02218">
    <property type="entry name" value="phg_TIGR02218"/>
    <property type="match status" value="1"/>
</dbReference>
<protein>
    <recommendedName>
        <fullName evidence="1">Bacteriophage phiJL001 Gp84 C-terminal domain-containing protein</fullName>
    </recommendedName>
</protein>
<accession>A0A1J5SSK6</accession>
<gene>
    <name evidence="2" type="ORF">GALL_71420</name>
</gene>
<evidence type="ECO:0000313" key="2">
    <source>
        <dbReference type="EMBL" id="OIR10971.1"/>
    </source>
</evidence>
<feature type="domain" description="Bacteriophage phiJL001 Gp84 C-terminal" evidence="1">
    <location>
        <begin position="215"/>
        <end position="289"/>
    </location>
</feature>
<dbReference type="Pfam" id="PF09356">
    <property type="entry name" value="Phage_BR0599"/>
    <property type="match status" value="1"/>
</dbReference>
<reference evidence="2" key="1">
    <citation type="submission" date="2016-10" db="EMBL/GenBank/DDBJ databases">
        <title>Sequence of Gallionella enrichment culture.</title>
        <authorList>
            <person name="Poehlein A."/>
            <person name="Muehling M."/>
            <person name="Daniel R."/>
        </authorList>
    </citation>
    <scope>NUCLEOTIDE SEQUENCE</scope>
</reference>
<organism evidence="2">
    <name type="scientific">mine drainage metagenome</name>
    <dbReference type="NCBI Taxonomy" id="410659"/>
    <lineage>
        <taxon>unclassified sequences</taxon>
        <taxon>metagenomes</taxon>
        <taxon>ecological metagenomes</taxon>
    </lineage>
</organism>
<dbReference type="AlphaFoldDB" id="A0A1J5SSK6"/>
<dbReference type="InterPro" id="IPR018964">
    <property type="entry name" value="Phage_phiJL001_Gp84_C"/>
</dbReference>
<proteinExistence type="predicted"/>
<comment type="caution">
    <text evidence="2">The sequence shown here is derived from an EMBL/GenBank/DDBJ whole genome shotgun (WGS) entry which is preliminary data.</text>
</comment>
<dbReference type="InterPro" id="IPR011928">
    <property type="entry name" value="Phage_phiJL001_Gp84"/>
</dbReference>
<name>A0A1J5SSK6_9ZZZZ</name>